<evidence type="ECO:0000313" key="2">
    <source>
        <dbReference type="EMBL" id="EJK61062.1"/>
    </source>
</evidence>
<dbReference type="Proteomes" id="UP000266841">
    <property type="component" value="Unassembled WGS sequence"/>
</dbReference>
<accession>K0SRV6</accession>
<sequence length="364" mass="40667">MSRPWERPYGRYGRRRAWFWALMMHMKGWGRSMFGDSEVQFYEFTPYLSLRACECCSFGRCSFPMVWLSARAGLRGGRRGPMHSPFDLLEQVPGQPAYGKVQCPGGLLISLPPRPLASGLRLIAFAGQDCQACVSLWGGSTINEPSNVRPKREQCRLEPGSRKDPLAKAVEAVEEAEAGGGGRRQGPRGEGSRSENSESRSAKKGPWRHQHRKRIKRQYQQLVDRPPCAKAPVGWFHHVWEGGGDEEERSPDNNSSANNKKDKDVTNDEAMAPEPLGPALELDFDAAAETYDDCCAGDYPDEPDILFEGGRISSSHIDPDEKSAGWGDIEDCDESEFVDTPIFRHLTDHFSFKQRDAIDAMKAS</sequence>
<organism evidence="2 3">
    <name type="scientific">Thalassiosira oceanica</name>
    <name type="common">Marine diatom</name>
    <dbReference type="NCBI Taxonomy" id="159749"/>
    <lineage>
        <taxon>Eukaryota</taxon>
        <taxon>Sar</taxon>
        <taxon>Stramenopiles</taxon>
        <taxon>Ochrophyta</taxon>
        <taxon>Bacillariophyta</taxon>
        <taxon>Coscinodiscophyceae</taxon>
        <taxon>Thalassiosirophycidae</taxon>
        <taxon>Thalassiosirales</taxon>
        <taxon>Thalassiosiraceae</taxon>
        <taxon>Thalassiosira</taxon>
    </lineage>
</organism>
<reference evidence="2 3" key="1">
    <citation type="journal article" date="2012" name="Genome Biol.">
        <title>Genome and low-iron response of an oceanic diatom adapted to chronic iron limitation.</title>
        <authorList>
            <person name="Lommer M."/>
            <person name="Specht M."/>
            <person name="Roy A.S."/>
            <person name="Kraemer L."/>
            <person name="Andreson R."/>
            <person name="Gutowska M.A."/>
            <person name="Wolf J."/>
            <person name="Bergner S.V."/>
            <person name="Schilhabel M.B."/>
            <person name="Klostermeier U.C."/>
            <person name="Beiko R.G."/>
            <person name="Rosenstiel P."/>
            <person name="Hippler M."/>
            <person name="Laroche J."/>
        </authorList>
    </citation>
    <scope>NUCLEOTIDE SEQUENCE [LARGE SCALE GENOMIC DNA]</scope>
    <source>
        <strain evidence="2 3">CCMP1005</strain>
    </source>
</reference>
<feature type="region of interest" description="Disordered" evidence="1">
    <location>
        <begin position="145"/>
        <end position="226"/>
    </location>
</feature>
<dbReference type="EMBL" id="AGNL01020441">
    <property type="protein sequence ID" value="EJK61062.1"/>
    <property type="molecule type" value="Genomic_DNA"/>
</dbReference>
<evidence type="ECO:0000313" key="3">
    <source>
        <dbReference type="Proteomes" id="UP000266841"/>
    </source>
</evidence>
<proteinExistence type="predicted"/>
<comment type="caution">
    <text evidence="2">The sequence shown here is derived from an EMBL/GenBank/DDBJ whole genome shotgun (WGS) entry which is preliminary data.</text>
</comment>
<name>K0SRV6_THAOC</name>
<dbReference type="AlphaFoldDB" id="K0SRV6"/>
<protein>
    <submittedName>
        <fullName evidence="2">Uncharacterized protein</fullName>
    </submittedName>
</protein>
<evidence type="ECO:0000256" key="1">
    <source>
        <dbReference type="SAM" id="MobiDB-lite"/>
    </source>
</evidence>
<feature type="compositionally biased region" description="Basic and acidic residues" evidence="1">
    <location>
        <begin position="150"/>
        <end position="166"/>
    </location>
</feature>
<feature type="compositionally biased region" description="Basic and acidic residues" evidence="1">
    <location>
        <begin position="190"/>
        <end position="201"/>
    </location>
</feature>
<feature type="non-terminal residue" evidence="2">
    <location>
        <position position="364"/>
    </location>
</feature>
<keyword evidence="3" id="KW-1185">Reference proteome</keyword>
<feature type="region of interest" description="Disordered" evidence="1">
    <location>
        <begin position="240"/>
        <end position="276"/>
    </location>
</feature>
<gene>
    <name evidence="2" type="ORF">THAOC_18504</name>
</gene>
<feature type="compositionally biased region" description="Basic residues" evidence="1">
    <location>
        <begin position="202"/>
        <end position="217"/>
    </location>
</feature>